<dbReference type="InterPro" id="IPR050715">
    <property type="entry name" value="LRR-SigEffector_domain"/>
</dbReference>
<evidence type="ECO:0000313" key="4">
    <source>
        <dbReference type="EMBL" id="KHG04105.1"/>
    </source>
</evidence>
<feature type="domain" description="C-JID" evidence="3">
    <location>
        <begin position="148"/>
        <end position="213"/>
    </location>
</feature>
<organism evidence="4 5">
    <name type="scientific">Gossypium arboreum</name>
    <name type="common">Tree cotton</name>
    <name type="synonym">Gossypium nanking</name>
    <dbReference type="NCBI Taxonomy" id="29729"/>
    <lineage>
        <taxon>Eukaryota</taxon>
        <taxon>Viridiplantae</taxon>
        <taxon>Streptophyta</taxon>
        <taxon>Embryophyta</taxon>
        <taxon>Tracheophyta</taxon>
        <taxon>Spermatophyta</taxon>
        <taxon>Magnoliopsida</taxon>
        <taxon>eudicotyledons</taxon>
        <taxon>Gunneridae</taxon>
        <taxon>Pentapetalae</taxon>
        <taxon>rosids</taxon>
        <taxon>malvids</taxon>
        <taxon>Malvales</taxon>
        <taxon>Malvaceae</taxon>
        <taxon>Malvoideae</taxon>
        <taxon>Gossypium</taxon>
    </lineage>
</organism>
<sequence>MAPMLPSLSGLCSLRELNLRDCSLCEGDIPSDISGLSSLEFLDLKGNNFISIPASIIRLSKLNYIRLSDCKMLKSLPELPTSTEDVWIDGCSSLEVVSSPSKVCNLSDSAYITAINCYNLAENDNALTLLKKHLKAFANSRKRFFVIIPGNEIPEWFSQQRGGSVIEIPLPLNIQNDSQWIGVAVCCIFVNDSASGDKIFGCKANILISIVKLQDNLAVKILERNPRQIERRGWLVGKRFNKPIMKEITFFFVIGHVINYIHFPWRINMVAVKPII</sequence>
<dbReference type="SUPFAM" id="SSF52058">
    <property type="entry name" value="L domain-like"/>
    <property type="match status" value="1"/>
</dbReference>
<dbReference type="Pfam" id="PF20160">
    <property type="entry name" value="C-JID"/>
    <property type="match status" value="1"/>
</dbReference>
<name>A0A0B0MTJ9_GOSAR</name>
<gene>
    <name evidence="4" type="ORF">F383_28672</name>
</gene>
<dbReference type="EMBL" id="JRRC01405450">
    <property type="protein sequence ID" value="KHG04105.1"/>
    <property type="molecule type" value="Genomic_DNA"/>
</dbReference>
<reference evidence="5" key="1">
    <citation type="submission" date="2014-09" db="EMBL/GenBank/DDBJ databases">
        <authorList>
            <person name="Mudge J."/>
            <person name="Ramaraj T."/>
            <person name="Lindquist I.E."/>
            <person name="Bharti A.K."/>
            <person name="Sundararajan A."/>
            <person name="Cameron C.T."/>
            <person name="Woodward J.E."/>
            <person name="May G.D."/>
            <person name="Brubaker C."/>
            <person name="Broadhvest J."/>
            <person name="Wilkins T.A."/>
        </authorList>
    </citation>
    <scope>NUCLEOTIDE SEQUENCE</scope>
    <source>
        <strain evidence="5">cv. AKA8401</strain>
    </source>
</reference>
<dbReference type="InterPro" id="IPR045344">
    <property type="entry name" value="C-JID"/>
</dbReference>
<accession>A0A0B0MTJ9</accession>
<keyword evidence="2" id="KW-0677">Repeat</keyword>
<dbReference type="Gene3D" id="3.80.10.10">
    <property type="entry name" value="Ribonuclease Inhibitor"/>
    <property type="match status" value="1"/>
</dbReference>
<dbReference type="Pfam" id="PF00560">
    <property type="entry name" value="LRR_1"/>
    <property type="match status" value="2"/>
</dbReference>
<proteinExistence type="predicted"/>
<evidence type="ECO:0000256" key="1">
    <source>
        <dbReference type="ARBA" id="ARBA00022614"/>
    </source>
</evidence>
<dbReference type="InterPro" id="IPR032675">
    <property type="entry name" value="LRR_dom_sf"/>
</dbReference>
<dbReference type="AlphaFoldDB" id="A0A0B0MTJ9"/>
<keyword evidence="1" id="KW-0433">Leucine-rich repeat</keyword>
<keyword evidence="5" id="KW-1185">Reference proteome</keyword>
<comment type="caution">
    <text evidence="4">The sequence shown here is derived from an EMBL/GenBank/DDBJ whole genome shotgun (WGS) entry which is preliminary data.</text>
</comment>
<dbReference type="PANTHER" id="PTHR45752:SF195">
    <property type="entry name" value="LEUCINE-RICH REPEAT (LRR) FAMILY PROTEIN-RELATED"/>
    <property type="match status" value="1"/>
</dbReference>
<evidence type="ECO:0000313" key="5">
    <source>
        <dbReference type="Proteomes" id="UP000032142"/>
    </source>
</evidence>
<protein>
    <submittedName>
        <fullName evidence="4">TMV resistance N</fullName>
    </submittedName>
</protein>
<dbReference type="InterPro" id="IPR001611">
    <property type="entry name" value="Leu-rich_rpt"/>
</dbReference>
<evidence type="ECO:0000256" key="2">
    <source>
        <dbReference type="ARBA" id="ARBA00022737"/>
    </source>
</evidence>
<dbReference type="Proteomes" id="UP000032142">
    <property type="component" value="Unassembled WGS sequence"/>
</dbReference>
<evidence type="ECO:0000259" key="3">
    <source>
        <dbReference type="Pfam" id="PF20160"/>
    </source>
</evidence>
<dbReference type="PANTHER" id="PTHR45752">
    <property type="entry name" value="LEUCINE-RICH REPEAT-CONTAINING"/>
    <property type="match status" value="1"/>
</dbReference>